<evidence type="ECO:0000256" key="3">
    <source>
        <dbReference type="ARBA" id="ARBA00022840"/>
    </source>
</evidence>
<dbReference type="GO" id="GO:0030272">
    <property type="term" value="F:5-formyltetrahydrofolate cyclo-ligase activity"/>
    <property type="evidence" value="ECO:0007669"/>
    <property type="project" value="UniProtKB-EC"/>
</dbReference>
<dbReference type="GO" id="GO:0046872">
    <property type="term" value="F:metal ion binding"/>
    <property type="evidence" value="ECO:0007669"/>
    <property type="project" value="UniProtKB-KW"/>
</dbReference>
<evidence type="ECO:0000313" key="6">
    <source>
        <dbReference type="EMBL" id="RRR75656.1"/>
    </source>
</evidence>
<feature type="binding site" evidence="4">
    <location>
        <position position="42"/>
    </location>
    <ligand>
        <name>substrate</name>
    </ligand>
</feature>
<accession>A0A426U6N3</accession>
<comment type="caution">
    <text evidence="6">The sequence shown here is derived from an EMBL/GenBank/DDBJ whole genome shotgun (WGS) entry which is preliminary data.</text>
</comment>
<keyword evidence="3 4" id="KW-0067">ATP-binding</keyword>
<gene>
    <name evidence="6" type="ORF">EI684_04200</name>
</gene>
<keyword evidence="5" id="KW-0479">Metal-binding</keyword>
<dbReference type="GO" id="GO:0005524">
    <property type="term" value="F:ATP binding"/>
    <property type="evidence" value="ECO:0007669"/>
    <property type="project" value="UniProtKB-KW"/>
</dbReference>
<keyword evidence="5" id="KW-0460">Magnesium</keyword>
<evidence type="ECO:0000256" key="2">
    <source>
        <dbReference type="ARBA" id="ARBA00022741"/>
    </source>
</evidence>
<dbReference type="EC" id="6.3.3.2" evidence="5"/>
<dbReference type="NCBIfam" id="TIGR02727">
    <property type="entry name" value="MTHFS_bact"/>
    <property type="match status" value="1"/>
</dbReference>
<dbReference type="EMBL" id="RSAS01000171">
    <property type="protein sequence ID" value="RRR75656.1"/>
    <property type="molecule type" value="Genomic_DNA"/>
</dbReference>
<evidence type="ECO:0000256" key="5">
    <source>
        <dbReference type="RuleBase" id="RU361279"/>
    </source>
</evidence>
<comment type="catalytic activity">
    <reaction evidence="5">
        <text>(6S)-5-formyl-5,6,7,8-tetrahydrofolate + ATP = (6R)-5,10-methenyltetrahydrofolate + ADP + phosphate</text>
        <dbReference type="Rhea" id="RHEA:10488"/>
        <dbReference type="ChEBI" id="CHEBI:30616"/>
        <dbReference type="ChEBI" id="CHEBI:43474"/>
        <dbReference type="ChEBI" id="CHEBI:57455"/>
        <dbReference type="ChEBI" id="CHEBI:57457"/>
        <dbReference type="ChEBI" id="CHEBI:456216"/>
        <dbReference type="EC" id="6.3.3.2"/>
    </reaction>
</comment>
<dbReference type="PIRSF" id="PIRSF006806">
    <property type="entry name" value="FTHF_cligase"/>
    <property type="match status" value="1"/>
</dbReference>
<comment type="similarity">
    <text evidence="1 5">Belongs to the 5-formyltetrahydrofolate cyclo-ligase family.</text>
</comment>
<comment type="cofactor">
    <cofactor evidence="5">
        <name>Mg(2+)</name>
        <dbReference type="ChEBI" id="CHEBI:18420"/>
    </cofactor>
</comment>
<dbReference type="PANTHER" id="PTHR23407:SF1">
    <property type="entry name" value="5-FORMYLTETRAHYDROFOLATE CYCLO-LIGASE"/>
    <property type="match status" value="1"/>
</dbReference>
<dbReference type="PANTHER" id="PTHR23407">
    <property type="entry name" value="ATPASE INHIBITOR/5-FORMYLTETRAHYDROFOLATE CYCLO-LIGASE"/>
    <property type="match status" value="1"/>
</dbReference>
<reference evidence="6 7" key="1">
    <citation type="submission" date="2018-12" db="EMBL/GenBank/DDBJ databases">
        <title>Genome Sequence of Candidatus Viridilinea halotolerans isolated from saline sulfide-rich spring.</title>
        <authorList>
            <person name="Grouzdev D.S."/>
            <person name="Burganskaya E.I."/>
            <person name="Krutkina M.S."/>
            <person name="Sukhacheva M.V."/>
            <person name="Gorlenko V.M."/>
        </authorList>
    </citation>
    <scope>NUCLEOTIDE SEQUENCE [LARGE SCALE GENOMIC DNA]</scope>
    <source>
        <strain evidence="6">Chok-6</strain>
    </source>
</reference>
<dbReference type="GO" id="GO:0009396">
    <property type="term" value="P:folic acid-containing compound biosynthetic process"/>
    <property type="evidence" value="ECO:0007669"/>
    <property type="project" value="TreeGrafter"/>
</dbReference>
<sequence length="178" mass="19695">MRREAHAHRDLITDRDKRSKVIQELIENLVAYREAQAIHCYLAIRSEVETRHLIAAALAGGKGVACPLVDAQGVVQHSWLTGIDPALFTRDALGLPQPNQLSPARADAWQVTFVPLLAFDRTGYRLGYGKGYYDQILDTTQGLAVGIAFAAQEVASVPREPHDRPLDLVVTEEGLIWM</sequence>
<feature type="binding site" evidence="4">
    <location>
        <position position="47"/>
    </location>
    <ligand>
        <name>substrate</name>
    </ligand>
</feature>
<dbReference type="AlphaFoldDB" id="A0A426U6N3"/>
<name>A0A426U6N3_9CHLR</name>
<dbReference type="SUPFAM" id="SSF100950">
    <property type="entry name" value="NagB/RpiA/CoA transferase-like"/>
    <property type="match status" value="1"/>
</dbReference>
<dbReference type="InterPro" id="IPR037171">
    <property type="entry name" value="NagB/RpiA_transferase-like"/>
</dbReference>
<dbReference type="GO" id="GO:0035999">
    <property type="term" value="P:tetrahydrofolate interconversion"/>
    <property type="evidence" value="ECO:0007669"/>
    <property type="project" value="TreeGrafter"/>
</dbReference>
<feature type="binding site" evidence="4">
    <location>
        <begin position="125"/>
        <end position="133"/>
    </location>
    <ligand>
        <name>ATP</name>
        <dbReference type="ChEBI" id="CHEBI:30616"/>
    </ligand>
</feature>
<evidence type="ECO:0000313" key="7">
    <source>
        <dbReference type="Proteomes" id="UP000280307"/>
    </source>
</evidence>
<dbReference type="InterPro" id="IPR024185">
    <property type="entry name" value="FTHF_cligase-like_sf"/>
</dbReference>
<protein>
    <recommendedName>
        <fullName evidence="5">5-formyltetrahydrofolate cyclo-ligase</fullName>
        <ecNumber evidence="5">6.3.3.2</ecNumber>
    </recommendedName>
</protein>
<keyword evidence="6" id="KW-0436">Ligase</keyword>
<evidence type="ECO:0000256" key="1">
    <source>
        <dbReference type="ARBA" id="ARBA00010638"/>
    </source>
</evidence>
<dbReference type="Proteomes" id="UP000280307">
    <property type="component" value="Unassembled WGS sequence"/>
</dbReference>
<proteinExistence type="inferred from homology"/>
<dbReference type="Pfam" id="PF01812">
    <property type="entry name" value="5-FTHF_cyc-lig"/>
    <property type="match status" value="1"/>
</dbReference>
<dbReference type="InterPro" id="IPR002698">
    <property type="entry name" value="FTHF_cligase"/>
</dbReference>
<dbReference type="Gene3D" id="3.40.50.10420">
    <property type="entry name" value="NagB/RpiA/CoA transferase-like"/>
    <property type="match status" value="1"/>
</dbReference>
<organism evidence="6 7">
    <name type="scientific">Candidatus Viridilinea halotolerans</name>
    <dbReference type="NCBI Taxonomy" id="2491704"/>
    <lineage>
        <taxon>Bacteria</taxon>
        <taxon>Bacillati</taxon>
        <taxon>Chloroflexota</taxon>
        <taxon>Chloroflexia</taxon>
        <taxon>Chloroflexales</taxon>
        <taxon>Chloroflexineae</taxon>
        <taxon>Oscillochloridaceae</taxon>
        <taxon>Candidatus Viridilinea</taxon>
    </lineage>
</organism>
<evidence type="ECO:0000256" key="4">
    <source>
        <dbReference type="PIRSR" id="PIRSR006806-1"/>
    </source>
</evidence>
<keyword evidence="2 4" id="KW-0547">Nucleotide-binding</keyword>